<gene>
    <name evidence="4" type="ORF">ACFSCX_05530</name>
</gene>
<dbReference type="PROSITE" id="PS00409">
    <property type="entry name" value="PROKAR_NTER_METHYL"/>
    <property type="match status" value="1"/>
</dbReference>
<keyword evidence="5" id="KW-1185">Reference proteome</keyword>
<dbReference type="Proteomes" id="UP001597214">
    <property type="component" value="Unassembled WGS sequence"/>
</dbReference>
<accession>A0ABW4LLG1</accession>
<feature type="transmembrane region" description="Helical" evidence="3">
    <location>
        <begin position="12"/>
        <end position="37"/>
    </location>
</feature>
<comment type="subcellular location">
    <subcellularLocation>
        <location evidence="1">Cell surface</location>
    </subcellularLocation>
</comment>
<keyword evidence="3" id="KW-0472">Membrane</keyword>
<evidence type="ECO:0000256" key="1">
    <source>
        <dbReference type="ARBA" id="ARBA00004241"/>
    </source>
</evidence>
<dbReference type="Pfam" id="PF07963">
    <property type="entry name" value="N_methyl"/>
    <property type="match status" value="1"/>
</dbReference>
<evidence type="ECO:0000313" key="4">
    <source>
        <dbReference type="EMBL" id="MFD1736020.1"/>
    </source>
</evidence>
<proteinExistence type="predicted"/>
<keyword evidence="3" id="KW-0812">Transmembrane</keyword>
<dbReference type="EMBL" id="JBHUEM010000004">
    <property type="protein sequence ID" value="MFD1736020.1"/>
    <property type="molecule type" value="Genomic_DNA"/>
</dbReference>
<evidence type="ECO:0000256" key="3">
    <source>
        <dbReference type="SAM" id="Phobius"/>
    </source>
</evidence>
<keyword evidence="3" id="KW-1133">Transmembrane helix</keyword>
<comment type="caution">
    <text evidence="4">The sequence shown here is derived from an EMBL/GenBank/DDBJ whole genome shotgun (WGS) entry which is preliminary data.</text>
</comment>
<organism evidence="4 5">
    <name type="scientific">Bacillus salitolerans</name>
    <dbReference type="NCBI Taxonomy" id="1437434"/>
    <lineage>
        <taxon>Bacteria</taxon>
        <taxon>Bacillati</taxon>
        <taxon>Bacillota</taxon>
        <taxon>Bacilli</taxon>
        <taxon>Bacillales</taxon>
        <taxon>Bacillaceae</taxon>
        <taxon>Bacillus</taxon>
    </lineage>
</organism>
<reference evidence="5" key="1">
    <citation type="journal article" date="2019" name="Int. J. Syst. Evol. Microbiol.">
        <title>The Global Catalogue of Microorganisms (GCM) 10K type strain sequencing project: providing services to taxonomists for standard genome sequencing and annotation.</title>
        <authorList>
            <consortium name="The Broad Institute Genomics Platform"/>
            <consortium name="The Broad Institute Genome Sequencing Center for Infectious Disease"/>
            <person name="Wu L."/>
            <person name="Ma J."/>
        </authorList>
    </citation>
    <scope>NUCLEOTIDE SEQUENCE [LARGE SCALE GENOMIC DNA]</scope>
    <source>
        <strain evidence="5">CCUG 49339</strain>
    </source>
</reference>
<evidence type="ECO:0000313" key="5">
    <source>
        <dbReference type="Proteomes" id="UP001597214"/>
    </source>
</evidence>
<protein>
    <submittedName>
        <fullName evidence="4">Prepilin-type N-terminal cleavage/methylation domain-containing protein</fullName>
    </submittedName>
</protein>
<name>A0ABW4LLG1_9BACI</name>
<keyword evidence="2" id="KW-0178">Competence</keyword>
<dbReference type="RefSeq" id="WP_377927156.1">
    <property type="nucleotide sequence ID" value="NZ_JBHUEM010000004.1"/>
</dbReference>
<sequence>MKSEKGLTLLEILVTITVFFIVVGVCFTMFSTVNLFVNTSEEKFNRHTDQNLTINSITKEIADPVELYYSISPIQELRFKNYKGDVKSIRYEATTHTLSFVSSSSNDIMSFNDSQIFVLSENVSNFVLTDQNGGSVPTEVILDSDVLYSLRLTFQSIKPNANGTEEIRTNEVTINIKPFKQ</sequence>
<evidence type="ECO:0000256" key="2">
    <source>
        <dbReference type="ARBA" id="ARBA00023287"/>
    </source>
</evidence>
<dbReference type="InterPro" id="IPR012902">
    <property type="entry name" value="N_methyl_site"/>
</dbReference>